<feature type="compositionally biased region" description="Polar residues" evidence="1">
    <location>
        <begin position="511"/>
        <end position="522"/>
    </location>
</feature>
<protein>
    <submittedName>
        <fullName evidence="2">Uncharacterized protein</fullName>
    </submittedName>
</protein>
<feature type="region of interest" description="Disordered" evidence="1">
    <location>
        <begin position="1"/>
        <end position="36"/>
    </location>
</feature>
<feature type="compositionally biased region" description="Low complexity" evidence="1">
    <location>
        <begin position="1"/>
        <end position="11"/>
    </location>
</feature>
<feature type="region of interest" description="Disordered" evidence="1">
    <location>
        <begin position="163"/>
        <end position="240"/>
    </location>
</feature>
<evidence type="ECO:0000313" key="3">
    <source>
        <dbReference type="Proteomes" id="UP000298327"/>
    </source>
</evidence>
<comment type="caution">
    <text evidence="2">The sequence shown here is derived from an EMBL/GenBank/DDBJ whole genome shotgun (WGS) entry which is preliminary data.</text>
</comment>
<feature type="compositionally biased region" description="Low complexity" evidence="1">
    <location>
        <begin position="183"/>
        <end position="208"/>
    </location>
</feature>
<evidence type="ECO:0000256" key="1">
    <source>
        <dbReference type="SAM" id="MobiDB-lite"/>
    </source>
</evidence>
<dbReference type="OrthoDB" id="3265311at2759"/>
<feature type="compositionally biased region" description="Basic and acidic residues" evidence="1">
    <location>
        <begin position="564"/>
        <end position="577"/>
    </location>
</feature>
<organism evidence="2 3">
    <name type="scientific">Dentipellis fragilis</name>
    <dbReference type="NCBI Taxonomy" id="205917"/>
    <lineage>
        <taxon>Eukaryota</taxon>
        <taxon>Fungi</taxon>
        <taxon>Dikarya</taxon>
        <taxon>Basidiomycota</taxon>
        <taxon>Agaricomycotina</taxon>
        <taxon>Agaricomycetes</taxon>
        <taxon>Russulales</taxon>
        <taxon>Hericiaceae</taxon>
        <taxon>Dentipellis</taxon>
    </lineage>
</organism>
<proteinExistence type="predicted"/>
<evidence type="ECO:0000313" key="2">
    <source>
        <dbReference type="EMBL" id="TFY66551.1"/>
    </source>
</evidence>
<reference evidence="2 3" key="1">
    <citation type="submission" date="2019-02" db="EMBL/GenBank/DDBJ databases">
        <title>Genome sequencing of the rare red list fungi Dentipellis fragilis.</title>
        <authorList>
            <person name="Buettner E."/>
            <person name="Kellner H."/>
        </authorList>
    </citation>
    <scope>NUCLEOTIDE SEQUENCE [LARGE SCALE GENOMIC DNA]</scope>
    <source>
        <strain evidence="2 3">DSM 105465</strain>
    </source>
</reference>
<accession>A0A4Y9YYB2</accession>
<keyword evidence="3" id="KW-1185">Reference proteome</keyword>
<feature type="compositionally biased region" description="Low complexity" evidence="1">
    <location>
        <begin position="478"/>
        <end position="490"/>
    </location>
</feature>
<dbReference type="EMBL" id="SEOQ01000238">
    <property type="protein sequence ID" value="TFY66551.1"/>
    <property type="molecule type" value="Genomic_DNA"/>
</dbReference>
<name>A0A4Y9YYB2_9AGAM</name>
<gene>
    <name evidence="2" type="ORF">EVG20_g4548</name>
</gene>
<dbReference type="Proteomes" id="UP000298327">
    <property type="component" value="Unassembled WGS sequence"/>
</dbReference>
<dbReference type="AlphaFoldDB" id="A0A4Y9YYB2"/>
<sequence>MAVAVASSSRRTSNLNPASATHLHPASATRRPHANDVFKPKLPLDPFVNMDFRKREPIVVPSERLFSAAAGEPRRDVILVVGTPNTEDLSPLFASDQLAFSLVIIASHQPPTIPSKVQPAIRILRLATPLGLEQAGAVRFVNILEWAERVARSWRKNGGIGVRELDETDEGGSLGALAPPPNLLRSPNSNGSLHTSKSSPPSPLTSTLRLDSQSGEAASTSRSKRKSRASKREAKLPAADPSQRPFDALIHFLPRLSGISEKSLLKQAILITTISRPFLVAAIPPSLARPARPATKRKSFLGRTSVHSVYSLPPTPPISSGDSVSSLPTIGGTRHTRAHLVHLLPPPPKPQAPSRRSYSFSTSMNRVLSSIESFLLGFSHPVTPMDPNGAALSVDGLEPAKSFLSDSAAWAENVYTGMDLNWTVADMILSGCLDVDAPTGAVLQSPATSPPRAWVSGASDIIVAVNASTPALLGAMSPMSAPSPARTPPASHRRHYFPEADPPPVPKVQQRRTSLFSKQGPQLPTPPASDESVHERQTVSAPLPTVAPAHTRQRSISLGLPETSRAEKRKTSNPEVLEQKKSRWKFWKRGQR</sequence>
<dbReference type="STRING" id="205917.A0A4Y9YYB2"/>
<feature type="region of interest" description="Disordered" evidence="1">
    <location>
        <begin position="478"/>
        <end position="577"/>
    </location>
</feature>